<sequence length="596" mass="68574">MSRLQQALPETFVLLEKLSECHLKDDIYEHHKLLKLLPQRLQPQMLSQITEEKVVETQMELCERNCDFSGFFSKQLSSTEFRHGLICLIRAESEGKVTQEEAENMCHTAFGRIQIICCQSLQTELWLEKQPLLNTAAETGVYVKQEQQGCIFYLQHSDMDHMVMFQVCGTLAREINHLLGNILGPCNILVCSHLLTCNSQEKVCKVLAINHIHDSVEAKSLYLNPPAPGTEIPEEWYDALEMNILNNFEEREYVGYHSNEKYIYAVIIEELPGNSGQFTQRYKIDIGKEEPIEVSCLDLYQFKREMTQPTPSAGWELQLVEGATPHSSQQTTRSLPTSLEEAKKEIDKCLNDIWTLPKEERDKAIKRLYLRWHPDKNPDCPLIATEAFKYLMNRIEELTKGKGKSTGFHSSSSYSNFQDFFHQWNEEARRHRTSRERFPTGGRSYNFWSFNENIPRPNKEEGKRWCRQAQCDLNAAHKDIGGDSTEWCLFKVHQAVEKSLIAASYRNNGKQPNCSSISAMASKVSSYSPQLSGLSQLVRDLIALDVDAKKTQYPTYHSFPNIPNGQFRSHVPLKYLLTVEKSNNYFTQQKSTDTSL</sequence>
<dbReference type="SUPFAM" id="SSF81593">
    <property type="entry name" value="Nucleotidyltransferase substrate binding subunit/domain"/>
    <property type="match status" value="1"/>
</dbReference>
<dbReference type="SUPFAM" id="SSF46565">
    <property type="entry name" value="Chaperone J-domain"/>
    <property type="match status" value="1"/>
</dbReference>
<dbReference type="AlphaFoldDB" id="A0A8C6S4U2"/>
<dbReference type="CDD" id="cd06257">
    <property type="entry name" value="DnaJ"/>
    <property type="match status" value="1"/>
</dbReference>
<dbReference type="Proteomes" id="UP000694523">
    <property type="component" value="Unplaced"/>
</dbReference>
<reference evidence="2" key="2">
    <citation type="submission" date="2025-09" db="UniProtKB">
        <authorList>
            <consortium name="Ensembl"/>
        </authorList>
    </citation>
    <scope>IDENTIFICATION</scope>
</reference>
<dbReference type="InterPro" id="IPR036869">
    <property type="entry name" value="J_dom_sf"/>
</dbReference>
<dbReference type="Gene3D" id="1.20.120.330">
    <property type="entry name" value="Nucleotidyltransferases domain 2"/>
    <property type="match status" value="1"/>
</dbReference>
<keyword evidence="3" id="KW-1185">Reference proteome</keyword>
<name>A0A8C6S4U2_9GOBI</name>
<dbReference type="InterPro" id="IPR007842">
    <property type="entry name" value="HEPN_dom"/>
</dbReference>
<evidence type="ECO:0000313" key="2">
    <source>
        <dbReference type="Ensembl" id="ENSNMLP00000000823.1"/>
    </source>
</evidence>
<protein>
    <recommendedName>
        <fullName evidence="1">HEPN domain-containing protein</fullName>
    </recommendedName>
</protein>
<dbReference type="PANTHER" id="PTHR46919">
    <property type="entry name" value="ZINC FINGER, C3HC4 TYPE (RING FINGER) FAMILY PROTEIN"/>
    <property type="match status" value="1"/>
</dbReference>
<dbReference type="SMART" id="SM00748">
    <property type="entry name" value="HEPN"/>
    <property type="match status" value="1"/>
</dbReference>
<reference evidence="2" key="1">
    <citation type="submission" date="2025-08" db="UniProtKB">
        <authorList>
            <consortium name="Ensembl"/>
        </authorList>
    </citation>
    <scope>IDENTIFICATION</scope>
</reference>
<organism evidence="2 3">
    <name type="scientific">Neogobius melanostomus</name>
    <name type="common">round goby</name>
    <dbReference type="NCBI Taxonomy" id="47308"/>
    <lineage>
        <taxon>Eukaryota</taxon>
        <taxon>Metazoa</taxon>
        <taxon>Chordata</taxon>
        <taxon>Craniata</taxon>
        <taxon>Vertebrata</taxon>
        <taxon>Euteleostomi</taxon>
        <taxon>Actinopterygii</taxon>
        <taxon>Neopterygii</taxon>
        <taxon>Teleostei</taxon>
        <taxon>Neoteleostei</taxon>
        <taxon>Acanthomorphata</taxon>
        <taxon>Gobiaria</taxon>
        <taxon>Gobiiformes</taxon>
        <taxon>Gobioidei</taxon>
        <taxon>Gobiidae</taxon>
        <taxon>Benthophilinae</taxon>
        <taxon>Neogobiini</taxon>
        <taxon>Neogobius</taxon>
    </lineage>
</organism>
<dbReference type="Pfam" id="PF05168">
    <property type="entry name" value="HEPN"/>
    <property type="match status" value="1"/>
</dbReference>
<dbReference type="Ensembl" id="ENSNMLT00000000967.1">
    <property type="protein sequence ID" value="ENSNMLP00000000823.1"/>
    <property type="gene ID" value="ENSNMLG00000000684.1"/>
</dbReference>
<dbReference type="Gene3D" id="1.10.287.110">
    <property type="entry name" value="DnaJ domain"/>
    <property type="match status" value="1"/>
</dbReference>
<accession>A0A8C6S4U2</accession>
<dbReference type="InterPro" id="IPR001623">
    <property type="entry name" value="DnaJ_domain"/>
</dbReference>
<feature type="domain" description="HEPN" evidence="1">
    <location>
        <begin position="466"/>
        <end position="579"/>
    </location>
</feature>
<proteinExistence type="predicted"/>
<evidence type="ECO:0000259" key="1">
    <source>
        <dbReference type="SMART" id="SM00748"/>
    </source>
</evidence>
<evidence type="ECO:0000313" key="3">
    <source>
        <dbReference type="Proteomes" id="UP000694523"/>
    </source>
</evidence>
<dbReference type="PANTHER" id="PTHR46919:SF2">
    <property type="entry name" value="SACSIN"/>
    <property type="match status" value="1"/>
</dbReference>